<evidence type="ECO:0000313" key="8">
    <source>
        <dbReference type="EMBL" id="GMM53785.1"/>
    </source>
</evidence>
<evidence type="ECO:0000256" key="6">
    <source>
        <dbReference type="SAM" id="Coils"/>
    </source>
</evidence>
<reference evidence="8 9" key="1">
    <citation type="journal article" date="2023" name="Elife">
        <title>Identification of key yeast species and microbe-microbe interactions impacting larval growth of Drosophila in the wild.</title>
        <authorList>
            <person name="Mure A."/>
            <person name="Sugiura Y."/>
            <person name="Maeda R."/>
            <person name="Honda K."/>
            <person name="Sakurai N."/>
            <person name="Takahashi Y."/>
            <person name="Watada M."/>
            <person name="Katoh T."/>
            <person name="Gotoh A."/>
            <person name="Gotoh Y."/>
            <person name="Taniguchi I."/>
            <person name="Nakamura K."/>
            <person name="Hayashi T."/>
            <person name="Katayama T."/>
            <person name="Uemura T."/>
            <person name="Hattori Y."/>
        </authorList>
    </citation>
    <scope>NUCLEOTIDE SEQUENCE [LARGE SCALE GENOMIC DNA]</scope>
    <source>
        <strain evidence="8 9">KH-74</strain>
    </source>
</reference>
<protein>
    <recommendedName>
        <fullName evidence="5">Endoplasmic reticulum transmembrane protein</fullName>
    </recommendedName>
</protein>
<dbReference type="Pfam" id="PF05529">
    <property type="entry name" value="Bap31"/>
    <property type="match status" value="1"/>
</dbReference>
<keyword evidence="5" id="KW-0653">Protein transport</keyword>
<dbReference type="GO" id="GO:0006886">
    <property type="term" value="P:intracellular protein transport"/>
    <property type="evidence" value="ECO:0007669"/>
    <property type="project" value="UniProtKB-UniRule"/>
</dbReference>
<evidence type="ECO:0000256" key="4">
    <source>
        <dbReference type="ARBA" id="ARBA00023136"/>
    </source>
</evidence>
<feature type="transmembrane region" description="Helical" evidence="5">
    <location>
        <begin position="46"/>
        <end position="63"/>
    </location>
</feature>
<comment type="similarity">
    <text evidence="5">Belongs to the BCAP29/BCAP31 family.</text>
</comment>
<comment type="caution">
    <text evidence="8">The sequence shown here is derived from an EMBL/GenBank/DDBJ whole genome shotgun (WGS) entry which is preliminary data.</text>
</comment>
<dbReference type="InterPro" id="IPR008417">
    <property type="entry name" value="BAP29/BAP31"/>
</dbReference>
<keyword evidence="2 5" id="KW-0812">Transmembrane</keyword>
<dbReference type="AlphaFoldDB" id="A0AAV5RQK4"/>
<dbReference type="EMBL" id="BTGD01000001">
    <property type="protein sequence ID" value="GMM53785.1"/>
    <property type="molecule type" value="Genomic_DNA"/>
</dbReference>
<dbReference type="GO" id="GO:0070973">
    <property type="term" value="P:protein localization to endoplasmic reticulum exit site"/>
    <property type="evidence" value="ECO:0007669"/>
    <property type="project" value="UniProtKB-UniRule"/>
</dbReference>
<comment type="subcellular location">
    <subcellularLocation>
        <location evidence="5">Endoplasmic reticulum membrane</location>
        <topology evidence="5">Multi-pass membrane protein</topology>
    </subcellularLocation>
    <subcellularLocation>
        <location evidence="1">Membrane</location>
        <topology evidence="1">Multi-pass membrane protein</topology>
    </subcellularLocation>
</comment>
<keyword evidence="5" id="KW-0931">ER-Golgi transport</keyword>
<dbReference type="Proteomes" id="UP001377567">
    <property type="component" value="Unassembled WGS sequence"/>
</dbReference>
<name>A0AAV5RQK4_MAUHU</name>
<keyword evidence="5" id="KW-0813">Transport</keyword>
<keyword evidence="6" id="KW-0175">Coiled coil</keyword>
<keyword evidence="9" id="KW-1185">Reference proteome</keyword>
<accession>A0AAV5RQK4</accession>
<feature type="transmembrane region" description="Helical" evidence="5">
    <location>
        <begin position="101"/>
        <end position="121"/>
    </location>
</feature>
<evidence type="ECO:0000256" key="5">
    <source>
        <dbReference type="RuleBase" id="RU367026"/>
    </source>
</evidence>
<feature type="transmembrane region" description="Helical" evidence="5">
    <location>
        <begin position="7"/>
        <end position="26"/>
    </location>
</feature>
<dbReference type="GO" id="GO:0006888">
    <property type="term" value="P:endoplasmic reticulum to Golgi vesicle-mediated transport"/>
    <property type="evidence" value="ECO:0007669"/>
    <property type="project" value="UniProtKB-UniRule"/>
</dbReference>
<dbReference type="PANTHER" id="PTHR12701">
    <property type="entry name" value="BCR-ASSOCIATED PROTEIN, BAP"/>
    <property type="match status" value="1"/>
</dbReference>
<keyword evidence="4 5" id="KW-0472">Membrane</keyword>
<evidence type="ECO:0000259" key="7">
    <source>
        <dbReference type="Pfam" id="PF05529"/>
    </source>
</evidence>
<comment type="function">
    <text evidence="5">May play a role in anterograde transport of membrane proteins from the endoplasmic reticulum to the Golgi.</text>
</comment>
<evidence type="ECO:0000256" key="3">
    <source>
        <dbReference type="ARBA" id="ARBA00022989"/>
    </source>
</evidence>
<feature type="coiled-coil region" evidence="6">
    <location>
        <begin position="147"/>
        <end position="174"/>
    </location>
</feature>
<sequence length="178" mass="20086">MSLYYNIIFCILVVEIGVFTLLAVPIPTRLRKPLTLALLKPFKNSTVQVSIRCVLAFILLLFIDSINKVYSINKELKQNTIYPAHEKIELLSRKFFQQRNLYLTGITLFLTFIVTRTFALVNELLVLKAKYKSDGGDASGSSAGVSKDELKAQIKENEDKIAALKEKAEALEKDSKEL</sequence>
<dbReference type="PANTHER" id="PTHR12701:SF20">
    <property type="entry name" value="ENDOPLASMIC RETICULUM TRANSMEMBRANE PROTEIN"/>
    <property type="match status" value="1"/>
</dbReference>
<gene>
    <name evidence="8" type="ORF">DAKH74_004010</name>
</gene>
<evidence type="ECO:0000256" key="1">
    <source>
        <dbReference type="ARBA" id="ARBA00004141"/>
    </source>
</evidence>
<evidence type="ECO:0000256" key="2">
    <source>
        <dbReference type="ARBA" id="ARBA00022692"/>
    </source>
</evidence>
<organism evidence="8 9">
    <name type="scientific">Maudiozyma humilis</name>
    <name type="common">Sour dough yeast</name>
    <name type="synonym">Kazachstania humilis</name>
    <dbReference type="NCBI Taxonomy" id="51915"/>
    <lineage>
        <taxon>Eukaryota</taxon>
        <taxon>Fungi</taxon>
        <taxon>Dikarya</taxon>
        <taxon>Ascomycota</taxon>
        <taxon>Saccharomycotina</taxon>
        <taxon>Saccharomycetes</taxon>
        <taxon>Saccharomycetales</taxon>
        <taxon>Saccharomycetaceae</taxon>
        <taxon>Maudiozyma</taxon>
    </lineage>
</organism>
<proteinExistence type="inferred from homology"/>
<dbReference type="InterPro" id="IPR040463">
    <property type="entry name" value="BAP29/BAP31_N"/>
</dbReference>
<dbReference type="GO" id="GO:0005789">
    <property type="term" value="C:endoplasmic reticulum membrane"/>
    <property type="evidence" value="ECO:0007669"/>
    <property type="project" value="UniProtKB-SubCell"/>
</dbReference>
<evidence type="ECO:0000313" key="9">
    <source>
        <dbReference type="Proteomes" id="UP001377567"/>
    </source>
</evidence>
<keyword evidence="3 5" id="KW-1133">Transmembrane helix</keyword>
<keyword evidence="5" id="KW-0256">Endoplasmic reticulum</keyword>
<feature type="domain" description="BAP29/BAP31 transmembrane" evidence="7">
    <location>
        <begin position="1"/>
        <end position="132"/>
    </location>
</feature>